<sequence length="61" mass="7163">MQTSNFIKIDICARRRFFFPLEIYLWTYRESNSGLGNVPIILVDPRWTRGESNSCLGNLPR</sequence>
<dbReference type="Proteomes" id="UP000176787">
    <property type="component" value="Unassembled WGS sequence"/>
</dbReference>
<evidence type="ECO:0000313" key="2">
    <source>
        <dbReference type="Proteomes" id="UP000176787"/>
    </source>
</evidence>
<protein>
    <submittedName>
        <fullName evidence="1">Uncharacterized protein</fullName>
    </submittedName>
</protein>
<evidence type="ECO:0000313" key="1">
    <source>
        <dbReference type="EMBL" id="OGZ32021.1"/>
    </source>
</evidence>
<name>A0A1G2F3A0_9BACT</name>
<gene>
    <name evidence="1" type="ORF">A3H02_02870</name>
</gene>
<dbReference type="EMBL" id="MHMS01000016">
    <property type="protein sequence ID" value="OGZ32021.1"/>
    <property type="molecule type" value="Genomic_DNA"/>
</dbReference>
<accession>A0A1G2F3A0</accession>
<reference evidence="1 2" key="1">
    <citation type="journal article" date="2016" name="Nat. Commun.">
        <title>Thousands of microbial genomes shed light on interconnected biogeochemical processes in an aquifer system.</title>
        <authorList>
            <person name="Anantharaman K."/>
            <person name="Brown C.T."/>
            <person name="Hug L.A."/>
            <person name="Sharon I."/>
            <person name="Castelle C.J."/>
            <person name="Probst A.J."/>
            <person name="Thomas B.C."/>
            <person name="Singh A."/>
            <person name="Wilkins M.J."/>
            <person name="Karaoz U."/>
            <person name="Brodie E.L."/>
            <person name="Williams K.H."/>
            <person name="Hubbard S.S."/>
            <person name="Banfield J.F."/>
        </authorList>
    </citation>
    <scope>NUCLEOTIDE SEQUENCE [LARGE SCALE GENOMIC DNA]</scope>
</reference>
<dbReference type="STRING" id="1801726.A3H02_02870"/>
<organism evidence="1 2">
    <name type="scientific">Candidatus Niyogibacteria bacterium RIFCSPLOWO2_12_FULL_41_13</name>
    <dbReference type="NCBI Taxonomy" id="1801726"/>
    <lineage>
        <taxon>Bacteria</taxon>
        <taxon>Candidatus Niyogiibacteriota</taxon>
    </lineage>
</organism>
<proteinExistence type="predicted"/>
<comment type="caution">
    <text evidence="1">The sequence shown here is derived from an EMBL/GenBank/DDBJ whole genome shotgun (WGS) entry which is preliminary data.</text>
</comment>
<dbReference type="AlphaFoldDB" id="A0A1G2F3A0"/>